<reference evidence="3" key="1">
    <citation type="journal article" date="2019" name="Int. J. Syst. Evol. Microbiol.">
        <title>The Global Catalogue of Microorganisms (GCM) 10K type strain sequencing project: providing services to taxonomists for standard genome sequencing and annotation.</title>
        <authorList>
            <consortium name="The Broad Institute Genomics Platform"/>
            <consortium name="The Broad Institute Genome Sequencing Center for Infectious Disease"/>
            <person name="Wu L."/>
            <person name="Ma J."/>
        </authorList>
    </citation>
    <scope>NUCLEOTIDE SEQUENCE [LARGE SCALE GENOMIC DNA]</scope>
    <source>
        <strain evidence="3">CECT 7956</strain>
    </source>
</reference>
<keyword evidence="3" id="KW-1185">Reference proteome</keyword>
<comment type="caution">
    <text evidence="2">The sequence shown here is derived from an EMBL/GenBank/DDBJ whole genome shotgun (WGS) entry which is preliminary data.</text>
</comment>
<evidence type="ECO:0000313" key="2">
    <source>
        <dbReference type="EMBL" id="MFC3810239.1"/>
    </source>
</evidence>
<gene>
    <name evidence="2" type="ORF">ACFOOI_06210</name>
</gene>
<evidence type="ECO:0000256" key="1">
    <source>
        <dbReference type="SAM" id="Phobius"/>
    </source>
</evidence>
<sequence>MKNFKSYLVAGVFGFIGGVLFAPHKGSITRLKAKKAINDISMKAIDELEKLETKLSVEV</sequence>
<keyword evidence="1" id="KW-0472">Membrane</keyword>
<proteinExistence type="predicted"/>
<keyword evidence="1" id="KW-1133">Transmembrane helix</keyword>
<evidence type="ECO:0008006" key="4">
    <source>
        <dbReference type="Google" id="ProtNLM"/>
    </source>
</evidence>
<organism evidence="2 3">
    <name type="scientific">Lacihabitans lacunae</name>
    <dbReference type="NCBI Taxonomy" id="1028214"/>
    <lineage>
        <taxon>Bacteria</taxon>
        <taxon>Pseudomonadati</taxon>
        <taxon>Bacteroidota</taxon>
        <taxon>Cytophagia</taxon>
        <taxon>Cytophagales</taxon>
        <taxon>Leadbetterellaceae</taxon>
        <taxon>Lacihabitans</taxon>
    </lineage>
</organism>
<evidence type="ECO:0000313" key="3">
    <source>
        <dbReference type="Proteomes" id="UP001595616"/>
    </source>
</evidence>
<dbReference type="EMBL" id="JBHRYQ010000001">
    <property type="protein sequence ID" value="MFC3810239.1"/>
    <property type="molecule type" value="Genomic_DNA"/>
</dbReference>
<protein>
    <recommendedName>
        <fullName evidence="4">YtxH domain-containing protein</fullName>
    </recommendedName>
</protein>
<name>A0ABV7YST3_9BACT</name>
<dbReference type="Proteomes" id="UP001595616">
    <property type="component" value="Unassembled WGS sequence"/>
</dbReference>
<feature type="transmembrane region" description="Helical" evidence="1">
    <location>
        <begin position="6"/>
        <end position="24"/>
    </location>
</feature>
<keyword evidence="1" id="KW-0812">Transmembrane</keyword>
<accession>A0ABV7YST3</accession>
<dbReference type="RefSeq" id="WP_379836200.1">
    <property type="nucleotide sequence ID" value="NZ_JBHRYQ010000001.1"/>
</dbReference>